<evidence type="ECO:0000313" key="3">
    <source>
        <dbReference type="Proteomes" id="UP000001574"/>
    </source>
</evidence>
<protein>
    <submittedName>
        <fullName evidence="2">Gp62 protein</fullName>
    </submittedName>
</protein>
<evidence type="ECO:0000259" key="1">
    <source>
        <dbReference type="Pfam" id="PF10686"/>
    </source>
</evidence>
<dbReference type="Proteomes" id="UP000001574">
    <property type="component" value="Chromosome"/>
</dbReference>
<reference evidence="2 3" key="1">
    <citation type="submission" date="2006-10" db="EMBL/GenBank/DDBJ databases">
        <authorList>
            <person name="Fleischmann R.D."/>
            <person name="Dodson R.J."/>
            <person name="Haft D.H."/>
            <person name="Merkel J.S."/>
            <person name="Nelson W.C."/>
            <person name="Fraser C.M."/>
        </authorList>
    </citation>
    <scope>NUCLEOTIDE SEQUENCE [LARGE SCALE GENOMIC DNA]</scope>
    <source>
        <strain evidence="2 3">104</strain>
    </source>
</reference>
<accession>A0A0H2ZXY1</accession>
<dbReference type="KEGG" id="mav:MAV_4134"/>
<gene>
    <name evidence="2" type="ordered locus">MAV_4134</name>
</gene>
<dbReference type="Pfam" id="PF10686">
    <property type="entry name" value="YAcAr"/>
    <property type="match status" value="1"/>
</dbReference>
<organism evidence="2 3">
    <name type="scientific">Mycobacterium avium (strain 104)</name>
    <dbReference type="NCBI Taxonomy" id="243243"/>
    <lineage>
        <taxon>Bacteria</taxon>
        <taxon>Bacillati</taxon>
        <taxon>Actinomycetota</taxon>
        <taxon>Actinomycetes</taxon>
        <taxon>Mycobacteriales</taxon>
        <taxon>Mycobacteriaceae</taxon>
        <taxon>Mycobacterium</taxon>
        <taxon>Mycobacterium avium complex (MAC)</taxon>
    </lineage>
</organism>
<sequence>MLVTGARDWPDDHIVWGVLSEQVREHGPFVLVHGGLPVGVDALAHEWLSIEDPACDLPCCDPENMRLMQQLEESYPVDLRAEGFAGIATRNQRMVDRGADVCLAFIGQRSRGSIDCMTRADIAGIPVIQYGPEVGPQSAKHGTLCCSACEHPAIEHDGDGCHVFGDLDDCTCAGYQVDPTDLV</sequence>
<evidence type="ECO:0000313" key="2">
    <source>
        <dbReference type="EMBL" id="ABK67248.1"/>
    </source>
</evidence>
<dbReference type="EMBL" id="CP000479">
    <property type="protein sequence ID" value="ABK67248.1"/>
    <property type="molecule type" value="Genomic_DNA"/>
</dbReference>
<name>A0A0H2ZXY1_MYCA1</name>
<dbReference type="InterPro" id="IPR019627">
    <property type="entry name" value="YAcAr"/>
</dbReference>
<proteinExistence type="predicted"/>
<dbReference type="HOGENOM" id="CLU_1473635_0_0_11"/>
<feature type="domain" description="YspA cpYpsA-related SLOG" evidence="1">
    <location>
        <begin position="2"/>
        <end position="47"/>
    </location>
</feature>
<dbReference type="AlphaFoldDB" id="A0A0H2ZXY1"/>